<evidence type="ECO:0000256" key="3">
    <source>
        <dbReference type="ARBA" id="ARBA00022801"/>
    </source>
</evidence>
<evidence type="ECO:0000256" key="6">
    <source>
        <dbReference type="ARBA" id="ARBA00023295"/>
    </source>
</evidence>
<comment type="similarity">
    <text evidence="2 8 9">Belongs to the glycosyl hydrolase 9 (cellulase E) family.</text>
</comment>
<evidence type="ECO:0000256" key="2">
    <source>
        <dbReference type="ARBA" id="ARBA00007072"/>
    </source>
</evidence>
<dbReference type="AlphaFoldDB" id="A0A371I107"/>
<dbReference type="SUPFAM" id="SSF48208">
    <property type="entry name" value="Six-hairpin glycosidases"/>
    <property type="match status" value="1"/>
</dbReference>
<dbReference type="Gene3D" id="1.50.10.10">
    <property type="match status" value="1"/>
</dbReference>
<keyword evidence="5 8" id="KW-0119">Carbohydrate metabolism</keyword>
<proteinExistence type="inferred from homology"/>
<keyword evidence="7 8" id="KW-0624">Polysaccharide degradation</keyword>
<keyword evidence="10" id="KW-0472">Membrane</keyword>
<reference evidence="12" key="1">
    <citation type="submission" date="2018-05" db="EMBL/GenBank/DDBJ databases">
        <title>Draft genome of Mucuna pruriens seed.</title>
        <authorList>
            <person name="Nnadi N.E."/>
            <person name="Vos R."/>
            <person name="Hasami M.H."/>
            <person name="Devisetty U.K."/>
            <person name="Aguiy J.C."/>
        </authorList>
    </citation>
    <scope>NUCLEOTIDE SEQUENCE [LARGE SCALE GENOMIC DNA]</scope>
    <source>
        <strain evidence="12">JCA_2017</strain>
    </source>
</reference>
<evidence type="ECO:0000313" key="13">
    <source>
        <dbReference type="Proteomes" id="UP000257109"/>
    </source>
</evidence>
<dbReference type="GO" id="GO:0030245">
    <property type="term" value="P:cellulose catabolic process"/>
    <property type="evidence" value="ECO:0007669"/>
    <property type="project" value="UniProtKB-KW"/>
</dbReference>
<dbReference type="EC" id="3.2.1.4" evidence="9"/>
<evidence type="ECO:0000256" key="10">
    <source>
        <dbReference type="SAM" id="Phobius"/>
    </source>
</evidence>
<dbReference type="InterPro" id="IPR001701">
    <property type="entry name" value="Glyco_hydro_9"/>
</dbReference>
<evidence type="ECO:0000256" key="4">
    <source>
        <dbReference type="ARBA" id="ARBA00023001"/>
    </source>
</evidence>
<protein>
    <recommendedName>
        <fullName evidence="9">Endoglucanase</fullName>
        <ecNumber evidence="9">3.2.1.4</ecNumber>
    </recommendedName>
</protein>
<comment type="catalytic activity">
    <reaction evidence="1 9">
        <text>Endohydrolysis of (1-&gt;4)-beta-D-glucosidic linkages in cellulose, lichenin and cereal beta-D-glucans.</text>
        <dbReference type="EC" id="3.2.1.4"/>
    </reaction>
</comment>
<dbReference type="InterPro" id="IPR012341">
    <property type="entry name" value="6hp_glycosidase-like_sf"/>
</dbReference>
<dbReference type="InterPro" id="IPR018221">
    <property type="entry name" value="Glyco_hydro_9_His_AS"/>
</dbReference>
<evidence type="ECO:0000313" key="12">
    <source>
        <dbReference type="EMBL" id="RDY08722.1"/>
    </source>
</evidence>
<keyword evidence="13" id="KW-1185">Reference proteome</keyword>
<sequence length="579" mass="64779">MAPTVSSTFESERNPVRYVHTVSEAGRLLPSASRWNSIALDFKLAPNSSTAYESIPSQYPKSVDYNLVITDRKHFHCFIFVAVSIIIAILAAVLLVHFLSQNHKHQGSSINLKLAINQALTFYDAQKSGHYPRNSPVIFRGDSGLQDGDSARTDLTGGFYDSGNNIKFTFTTAYTMTLLSWTVMEYQSKYADIGELDHVRDIIRWGSDYLLKVGSTISNNNEQNDVNCWQRPEDMKYERPVSICEGSASDLAGEIVAALSASSMVFKEDKDYSKRLVQAAESLFEAIASEDPTKQGTYTTVDACGKQSRKLYNSTSYKDELAWGATWLYLATENNDYLENATATFLSAKSDESSVDKGVVYWNNKLNAVEVLLTGIRYFRDPGFPHEDVLKLSSNSTDALMCSYLFNKYFSRTPGGLIILKPDNEPLLQYAATASFISKLYSDYLDHLKMSAASCKTDAFSVSYILGQNPMKMSYLVGYGDRFPSQVHHRSASIPWNKQYYSCDEGKKWLNSKDPNPQVLLGAMVGGPDTNDNFMDQRTNQKFTEPNIASNAGLVAALIALQDPPYNSRDFKNSLWEWT</sequence>
<feature type="transmembrane region" description="Helical" evidence="10">
    <location>
        <begin position="77"/>
        <end position="99"/>
    </location>
</feature>
<dbReference type="PROSITE" id="PS00592">
    <property type="entry name" value="GH9_2"/>
    <property type="match status" value="1"/>
</dbReference>
<evidence type="ECO:0000256" key="1">
    <source>
        <dbReference type="ARBA" id="ARBA00000966"/>
    </source>
</evidence>
<dbReference type="Proteomes" id="UP000257109">
    <property type="component" value="Unassembled WGS sequence"/>
</dbReference>
<accession>A0A371I107</accession>
<keyword evidence="4 9" id="KW-0136">Cellulose degradation</keyword>
<dbReference type="GO" id="GO:0008810">
    <property type="term" value="F:cellulase activity"/>
    <property type="evidence" value="ECO:0007669"/>
    <property type="project" value="UniProtKB-EC"/>
</dbReference>
<organism evidence="12 13">
    <name type="scientific">Mucuna pruriens</name>
    <name type="common">Velvet bean</name>
    <name type="synonym">Dolichos pruriens</name>
    <dbReference type="NCBI Taxonomy" id="157652"/>
    <lineage>
        <taxon>Eukaryota</taxon>
        <taxon>Viridiplantae</taxon>
        <taxon>Streptophyta</taxon>
        <taxon>Embryophyta</taxon>
        <taxon>Tracheophyta</taxon>
        <taxon>Spermatophyta</taxon>
        <taxon>Magnoliopsida</taxon>
        <taxon>eudicotyledons</taxon>
        <taxon>Gunneridae</taxon>
        <taxon>Pentapetalae</taxon>
        <taxon>rosids</taxon>
        <taxon>fabids</taxon>
        <taxon>Fabales</taxon>
        <taxon>Fabaceae</taxon>
        <taxon>Papilionoideae</taxon>
        <taxon>50 kb inversion clade</taxon>
        <taxon>NPAAA clade</taxon>
        <taxon>indigoferoid/millettioid clade</taxon>
        <taxon>Phaseoleae</taxon>
        <taxon>Mucuna</taxon>
    </lineage>
</organism>
<dbReference type="InterPro" id="IPR008928">
    <property type="entry name" value="6-hairpin_glycosidase_sf"/>
</dbReference>
<evidence type="ECO:0000256" key="7">
    <source>
        <dbReference type="ARBA" id="ARBA00023326"/>
    </source>
</evidence>
<comment type="caution">
    <text evidence="12">The sequence shown here is derived from an EMBL/GenBank/DDBJ whole genome shotgun (WGS) entry which is preliminary data.</text>
</comment>
<feature type="domain" description="Glycoside hydrolase family 9" evidence="11">
    <location>
        <begin position="115"/>
        <end position="558"/>
    </location>
</feature>
<dbReference type="PANTHER" id="PTHR22298">
    <property type="entry name" value="ENDO-1,4-BETA-GLUCANASE"/>
    <property type="match status" value="1"/>
</dbReference>
<dbReference type="EMBL" id="QJKJ01001223">
    <property type="protein sequence ID" value="RDY08722.1"/>
    <property type="molecule type" value="Genomic_DNA"/>
</dbReference>
<keyword evidence="10" id="KW-0812">Transmembrane</keyword>
<evidence type="ECO:0000259" key="11">
    <source>
        <dbReference type="Pfam" id="PF00759"/>
    </source>
</evidence>
<evidence type="ECO:0000256" key="8">
    <source>
        <dbReference type="PROSITE-ProRule" id="PRU10059"/>
    </source>
</evidence>
<evidence type="ECO:0000256" key="5">
    <source>
        <dbReference type="ARBA" id="ARBA00023277"/>
    </source>
</evidence>
<dbReference type="OrthoDB" id="10257085at2759"/>
<keyword evidence="6 8" id="KW-0326">Glycosidase</keyword>
<name>A0A371I107_MUCPR</name>
<evidence type="ECO:0000256" key="9">
    <source>
        <dbReference type="RuleBase" id="RU361166"/>
    </source>
</evidence>
<dbReference type="Pfam" id="PF00759">
    <property type="entry name" value="Glyco_hydro_9"/>
    <property type="match status" value="1"/>
</dbReference>
<gene>
    <name evidence="12" type="primary">KOR</name>
    <name evidence="12" type="ORF">CR513_07023</name>
</gene>
<feature type="active site" evidence="8">
    <location>
        <position position="488"/>
    </location>
</feature>
<dbReference type="STRING" id="157652.A0A371I107"/>
<keyword evidence="3 8" id="KW-0378">Hydrolase</keyword>
<keyword evidence="10" id="KW-1133">Transmembrane helix</keyword>
<feature type="non-terminal residue" evidence="12">
    <location>
        <position position="1"/>
    </location>
</feature>